<dbReference type="PANTHER" id="PTHR40448:SF1">
    <property type="entry name" value="TWO-COMPONENT SENSOR HISTIDINE KINASE"/>
    <property type="match status" value="1"/>
</dbReference>
<dbReference type="CDD" id="cd16935">
    <property type="entry name" value="HATPase_AgrC-ComD-like"/>
    <property type="match status" value="1"/>
</dbReference>
<dbReference type="PANTHER" id="PTHR40448">
    <property type="entry name" value="TWO-COMPONENT SENSOR HISTIDINE KINASE"/>
    <property type="match status" value="1"/>
</dbReference>
<dbReference type="RefSeq" id="WP_284131864.1">
    <property type="nucleotide sequence ID" value="NZ_JASKYM010000001.1"/>
</dbReference>
<feature type="transmembrane region" description="Helical" evidence="1">
    <location>
        <begin position="120"/>
        <end position="141"/>
    </location>
</feature>
<evidence type="ECO:0000313" key="3">
    <source>
        <dbReference type="EMBL" id="MDK2562917.1"/>
    </source>
</evidence>
<evidence type="ECO:0000256" key="1">
    <source>
        <dbReference type="SAM" id="Phobius"/>
    </source>
</evidence>
<dbReference type="Pfam" id="PF14501">
    <property type="entry name" value="HATPase_c_5"/>
    <property type="match status" value="1"/>
</dbReference>
<accession>A0ABT7E7R2</accession>
<feature type="transmembrane region" description="Helical" evidence="1">
    <location>
        <begin position="60"/>
        <end position="84"/>
    </location>
</feature>
<comment type="caution">
    <text evidence="3">The sequence shown here is derived from an EMBL/GenBank/DDBJ whole genome shotgun (WGS) entry which is preliminary data.</text>
</comment>
<dbReference type="EMBL" id="JASKYM010000001">
    <property type="protein sequence ID" value="MDK2562917.1"/>
    <property type="molecule type" value="Genomic_DNA"/>
</dbReference>
<sequence>MIDTEVIFQITSIASIILLCITFNIIVKEFKESDKSNLFKNILLSTTIIILVTIDVQQGYVFSFSKAICIIGMLAIYCNIVYNVNWFENIMYTSAYIYLYDIINYSLYWITLGFEKDYDAGYLDVKTFILSTVFLVILTKVIRKFKNIESHKLYYIFIAVAIMGNLITIGFTMMVGKSVFYSNNTFLNVGGNAINVMLPWIMIVCNIALILVVKKIINDVNVKAENKVIKEKMNMQYNYYLGLQESQNKVKRLYHDINNHMICMKNICESKHTTDAYIESINKDIKDYNSMFNTGNMILDIVLNEKKFICENNNIHLFCDMNFSKCDFIEMIDVCSIFSNILDNAIEACNKISDVKISKSIKIRGTIVKKYFVIKCENSKIDKVVVKKNKLITTKKDKEFHGIGIESVKNSLKKYDGELEFKDLENEFIVKIYIPLQENMTVGELKRPLGSSVLKKII</sequence>
<dbReference type="Gene3D" id="3.30.565.10">
    <property type="entry name" value="Histidine kinase-like ATPase, C-terminal domain"/>
    <property type="match status" value="1"/>
</dbReference>
<protein>
    <submittedName>
        <fullName evidence="3">GHKL domain-containing protein</fullName>
    </submittedName>
</protein>
<dbReference type="InterPro" id="IPR036890">
    <property type="entry name" value="HATPase_C_sf"/>
</dbReference>
<dbReference type="Proteomes" id="UP001301012">
    <property type="component" value="Unassembled WGS sequence"/>
</dbReference>
<keyword evidence="1" id="KW-1133">Transmembrane helix</keyword>
<reference evidence="3 4" key="1">
    <citation type="submission" date="2023-05" db="EMBL/GenBank/DDBJ databases">
        <title>Rombocin, a short stable natural nisin variant, displays selective antimicrobial activity against Listeria monocytogenes and employs dual mode of action to kill target bacterial strains.</title>
        <authorList>
            <person name="Wambui J."/>
            <person name="Stephan R."/>
            <person name="Kuipers O.P."/>
        </authorList>
    </citation>
    <scope>NUCLEOTIDE SEQUENCE [LARGE SCALE GENOMIC DNA]</scope>
    <source>
        <strain evidence="3 4">RC002</strain>
    </source>
</reference>
<evidence type="ECO:0000259" key="2">
    <source>
        <dbReference type="Pfam" id="PF14501"/>
    </source>
</evidence>
<evidence type="ECO:0000313" key="4">
    <source>
        <dbReference type="Proteomes" id="UP001301012"/>
    </source>
</evidence>
<feature type="transmembrane region" description="Helical" evidence="1">
    <location>
        <begin position="193"/>
        <end position="213"/>
    </location>
</feature>
<dbReference type="InterPro" id="IPR032834">
    <property type="entry name" value="NatK-like_C"/>
</dbReference>
<feature type="transmembrane region" description="Helical" evidence="1">
    <location>
        <begin position="38"/>
        <end position="54"/>
    </location>
</feature>
<feature type="transmembrane region" description="Helical" evidence="1">
    <location>
        <begin position="153"/>
        <end position="173"/>
    </location>
</feature>
<feature type="transmembrane region" description="Helical" evidence="1">
    <location>
        <begin position="6"/>
        <end position="26"/>
    </location>
</feature>
<feature type="domain" description="Sensor histidine kinase NatK-like C-terminal" evidence="2">
    <location>
        <begin position="330"/>
        <end position="435"/>
    </location>
</feature>
<gene>
    <name evidence="3" type="ORF">QOZ84_05100</name>
</gene>
<proteinExistence type="predicted"/>
<keyword evidence="1" id="KW-0472">Membrane</keyword>
<dbReference type="SUPFAM" id="SSF55874">
    <property type="entry name" value="ATPase domain of HSP90 chaperone/DNA topoisomerase II/histidine kinase"/>
    <property type="match status" value="1"/>
</dbReference>
<organism evidence="3 4">
    <name type="scientific">Romboutsia sedimentorum</name>
    <dbReference type="NCBI Taxonomy" id="1368474"/>
    <lineage>
        <taxon>Bacteria</taxon>
        <taxon>Bacillati</taxon>
        <taxon>Bacillota</taxon>
        <taxon>Clostridia</taxon>
        <taxon>Peptostreptococcales</taxon>
        <taxon>Peptostreptococcaceae</taxon>
        <taxon>Romboutsia</taxon>
    </lineage>
</organism>
<name>A0ABT7E7R2_9FIRM</name>
<keyword evidence="4" id="KW-1185">Reference proteome</keyword>
<keyword evidence="1" id="KW-0812">Transmembrane</keyword>
<feature type="transmembrane region" description="Helical" evidence="1">
    <location>
        <begin position="96"/>
        <end position="114"/>
    </location>
</feature>